<dbReference type="InterPro" id="IPR016197">
    <property type="entry name" value="Chromo-like_dom_sf"/>
</dbReference>
<dbReference type="SUPFAM" id="SSF54160">
    <property type="entry name" value="Chromo domain-like"/>
    <property type="match status" value="1"/>
</dbReference>
<proteinExistence type="predicted"/>
<dbReference type="Proteomes" id="UP000054196">
    <property type="component" value="Unassembled WGS sequence"/>
</dbReference>
<keyword evidence="2" id="KW-1185">Reference proteome</keyword>
<gene>
    <name evidence="1" type="ORF">PUNSTDRAFT_19667</name>
</gene>
<dbReference type="RefSeq" id="XP_007386680.1">
    <property type="nucleotide sequence ID" value="XM_007386618.1"/>
</dbReference>
<dbReference type="EMBL" id="JH687725">
    <property type="protein sequence ID" value="EIN03228.1"/>
    <property type="molecule type" value="Genomic_DNA"/>
</dbReference>
<dbReference type="GeneID" id="18881888"/>
<feature type="non-terminal residue" evidence="1">
    <location>
        <position position="1"/>
    </location>
</feature>
<dbReference type="KEGG" id="psq:PUNSTDRAFT_19667"/>
<evidence type="ECO:0000313" key="1">
    <source>
        <dbReference type="EMBL" id="EIN03228.1"/>
    </source>
</evidence>
<name>R7RZ29_PUNST</name>
<dbReference type="OMA" id="TEWAIDR"/>
<feature type="non-terminal residue" evidence="1">
    <location>
        <position position="81"/>
    </location>
</feature>
<dbReference type="eggNOG" id="KOG0017">
    <property type="taxonomic scope" value="Eukaryota"/>
</dbReference>
<dbReference type="OrthoDB" id="3211671at2759"/>
<dbReference type="AlphaFoldDB" id="R7RZ29"/>
<organism evidence="1 2">
    <name type="scientific">Punctularia strigosozonata (strain HHB-11173)</name>
    <name type="common">White-rot fungus</name>
    <dbReference type="NCBI Taxonomy" id="741275"/>
    <lineage>
        <taxon>Eukaryota</taxon>
        <taxon>Fungi</taxon>
        <taxon>Dikarya</taxon>
        <taxon>Basidiomycota</taxon>
        <taxon>Agaricomycotina</taxon>
        <taxon>Agaricomycetes</taxon>
        <taxon>Corticiales</taxon>
        <taxon>Punctulariaceae</taxon>
        <taxon>Punctularia</taxon>
    </lineage>
</organism>
<dbReference type="HOGENOM" id="CLU_132807_2_0_1"/>
<evidence type="ECO:0000313" key="2">
    <source>
        <dbReference type="Proteomes" id="UP000054196"/>
    </source>
</evidence>
<sequence>NSYRIQLPARLTQRGVHPVFHASLMRVHVPNDDRLFPGRSETQVADFGEDGGEWAIERILSHKGKGRSAIFEVKWKAGDVT</sequence>
<protein>
    <recommendedName>
        <fullName evidence="3">Chromo domain-containing protein</fullName>
    </recommendedName>
</protein>
<reference evidence="2" key="1">
    <citation type="journal article" date="2012" name="Science">
        <title>The Paleozoic origin of enzymatic lignin decomposition reconstructed from 31 fungal genomes.</title>
        <authorList>
            <person name="Floudas D."/>
            <person name="Binder M."/>
            <person name="Riley R."/>
            <person name="Barry K."/>
            <person name="Blanchette R.A."/>
            <person name="Henrissat B."/>
            <person name="Martinez A.T."/>
            <person name="Otillar R."/>
            <person name="Spatafora J.W."/>
            <person name="Yadav J.S."/>
            <person name="Aerts A."/>
            <person name="Benoit I."/>
            <person name="Boyd A."/>
            <person name="Carlson A."/>
            <person name="Copeland A."/>
            <person name="Coutinho P.M."/>
            <person name="de Vries R.P."/>
            <person name="Ferreira P."/>
            <person name="Findley K."/>
            <person name="Foster B."/>
            <person name="Gaskell J."/>
            <person name="Glotzer D."/>
            <person name="Gorecki P."/>
            <person name="Heitman J."/>
            <person name="Hesse C."/>
            <person name="Hori C."/>
            <person name="Igarashi K."/>
            <person name="Jurgens J.A."/>
            <person name="Kallen N."/>
            <person name="Kersten P."/>
            <person name="Kohler A."/>
            <person name="Kuees U."/>
            <person name="Kumar T.K.A."/>
            <person name="Kuo A."/>
            <person name="LaButti K."/>
            <person name="Larrondo L.F."/>
            <person name="Lindquist E."/>
            <person name="Ling A."/>
            <person name="Lombard V."/>
            <person name="Lucas S."/>
            <person name="Lundell T."/>
            <person name="Martin R."/>
            <person name="McLaughlin D.J."/>
            <person name="Morgenstern I."/>
            <person name="Morin E."/>
            <person name="Murat C."/>
            <person name="Nagy L.G."/>
            <person name="Nolan M."/>
            <person name="Ohm R.A."/>
            <person name="Patyshakuliyeva A."/>
            <person name="Rokas A."/>
            <person name="Ruiz-Duenas F.J."/>
            <person name="Sabat G."/>
            <person name="Salamov A."/>
            <person name="Samejima M."/>
            <person name="Schmutz J."/>
            <person name="Slot J.C."/>
            <person name="St John F."/>
            <person name="Stenlid J."/>
            <person name="Sun H."/>
            <person name="Sun S."/>
            <person name="Syed K."/>
            <person name="Tsang A."/>
            <person name="Wiebenga A."/>
            <person name="Young D."/>
            <person name="Pisabarro A."/>
            <person name="Eastwood D.C."/>
            <person name="Martin F."/>
            <person name="Cullen D."/>
            <person name="Grigoriev I.V."/>
            <person name="Hibbett D.S."/>
        </authorList>
    </citation>
    <scope>NUCLEOTIDE SEQUENCE [LARGE SCALE GENOMIC DNA]</scope>
    <source>
        <strain evidence="2">HHB-11173 SS5</strain>
    </source>
</reference>
<dbReference type="KEGG" id="psq:PUNSTDRAFT_18945"/>
<evidence type="ECO:0008006" key="3">
    <source>
        <dbReference type="Google" id="ProtNLM"/>
    </source>
</evidence>
<dbReference type="RefSeq" id="XP_007389542.1">
    <property type="nucleotide sequence ID" value="XM_007389480.1"/>
</dbReference>
<accession>R7RZ29</accession>